<accession>A0A1H9X442</accession>
<organism evidence="5 6">
    <name type="scientific">Lentzea flaviverrucosa</name>
    <dbReference type="NCBI Taxonomy" id="200379"/>
    <lineage>
        <taxon>Bacteria</taxon>
        <taxon>Bacillati</taxon>
        <taxon>Actinomycetota</taxon>
        <taxon>Actinomycetes</taxon>
        <taxon>Pseudonocardiales</taxon>
        <taxon>Pseudonocardiaceae</taxon>
        <taxon>Lentzea</taxon>
    </lineage>
</organism>
<sequence length="252" mass="27983">MDLHARRADSFGAQAEAYAEHRPDYPVAAIRWALEPLGDRTERLDVLDLAAGTGKLTAGLVAEGHCVTAVEPNEQMLSELVRRVHGVRALPGHAEHIPVPDQTVDAVFVGTAFHWFDQEKALPEIARVLRPGGVLAAMWAEPATDVEWVRELEQVSASSVESQRHDPVSIMAHPLFAKEERATFPHSHRRDSPEAAIAWINTHSRLIVIDDEERAAINEKMLAFLHQRPETSNGPFDVPLVAEVFRTVRVSE</sequence>
<evidence type="ECO:0000259" key="4">
    <source>
        <dbReference type="Pfam" id="PF08241"/>
    </source>
</evidence>
<dbReference type="InterPro" id="IPR029063">
    <property type="entry name" value="SAM-dependent_MTases_sf"/>
</dbReference>
<comment type="similarity">
    <text evidence="1">Belongs to the methyltransferase superfamily.</text>
</comment>
<evidence type="ECO:0000256" key="2">
    <source>
        <dbReference type="ARBA" id="ARBA00022603"/>
    </source>
</evidence>
<keyword evidence="2 5" id="KW-0489">Methyltransferase</keyword>
<dbReference type="Proteomes" id="UP000199028">
    <property type="component" value="Unassembled WGS sequence"/>
</dbReference>
<evidence type="ECO:0000256" key="1">
    <source>
        <dbReference type="ARBA" id="ARBA00008361"/>
    </source>
</evidence>
<evidence type="ECO:0000256" key="3">
    <source>
        <dbReference type="ARBA" id="ARBA00022679"/>
    </source>
</evidence>
<dbReference type="GO" id="GO:0008757">
    <property type="term" value="F:S-adenosylmethionine-dependent methyltransferase activity"/>
    <property type="evidence" value="ECO:0007669"/>
    <property type="project" value="InterPro"/>
</dbReference>
<evidence type="ECO:0000313" key="5">
    <source>
        <dbReference type="EMBL" id="SES40932.1"/>
    </source>
</evidence>
<dbReference type="EMBL" id="FOFT01000013">
    <property type="protein sequence ID" value="SES40932.1"/>
    <property type="molecule type" value="Genomic_DNA"/>
</dbReference>
<dbReference type="OrthoDB" id="9797252at2"/>
<dbReference type="CDD" id="cd02440">
    <property type="entry name" value="AdoMet_MTases"/>
    <property type="match status" value="1"/>
</dbReference>
<dbReference type="PANTHER" id="PTHR44942">
    <property type="entry name" value="METHYLTRANSF_11 DOMAIN-CONTAINING PROTEIN"/>
    <property type="match status" value="1"/>
</dbReference>
<dbReference type="AlphaFoldDB" id="A0A1H9X442"/>
<feature type="domain" description="Methyltransferase type 11" evidence="4">
    <location>
        <begin position="47"/>
        <end position="136"/>
    </location>
</feature>
<proteinExistence type="inferred from homology"/>
<dbReference type="GO" id="GO:0032259">
    <property type="term" value="P:methylation"/>
    <property type="evidence" value="ECO:0007669"/>
    <property type="project" value="UniProtKB-KW"/>
</dbReference>
<dbReference type="PANTHER" id="PTHR44942:SF4">
    <property type="entry name" value="METHYLTRANSFERASE TYPE 11 DOMAIN-CONTAINING PROTEIN"/>
    <property type="match status" value="1"/>
</dbReference>
<dbReference type="InterPro" id="IPR013216">
    <property type="entry name" value="Methyltransf_11"/>
</dbReference>
<dbReference type="Pfam" id="PF08241">
    <property type="entry name" value="Methyltransf_11"/>
    <property type="match status" value="1"/>
</dbReference>
<protein>
    <submittedName>
        <fullName evidence="5">Methyltransferase domain-containing protein</fullName>
    </submittedName>
</protein>
<dbReference type="InterPro" id="IPR051052">
    <property type="entry name" value="Diverse_substrate_MTase"/>
</dbReference>
<evidence type="ECO:0000313" key="6">
    <source>
        <dbReference type="Proteomes" id="UP000199028"/>
    </source>
</evidence>
<gene>
    <name evidence="5" type="ORF">SAMN05216195_113201</name>
</gene>
<dbReference type="RefSeq" id="WP_090069932.1">
    <property type="nucleotide sequence ID" value="NZ_FOFT01000013.1"/>
</dbReference>
<reference evidence="6" key="1">
    <citation type="submission" date="2016-10" db="EMBL/GenBank/DDBJ databases">
        <authorList>
            <person name="Varghese N."/>
            <person name="Submissions S."/>
        </authorList>
    </citation>
    <scope>NUCLEOTIDE SEQUENCE [LARGE SCALE GENOMIC DNA]</scope>
    <source>
        <strain evidence="6">CGMCC 4.578</strain>
    </source>
</reference>
<name>A0A1H9X442_9PSEU</name>
<dbReference type="Gene3D" id="3.40.50.150">
    <property type="entry name" value="Vaccinia Virus protein VP39"/>
    <property type="match status" value="1"/>
</dbReference>
<keyword evidence="3 5" id="KW-0808">Transferase</keyword>
<dbReference type="SUPFAM" id="SSF53335">
    <property type="entry name" value="S-adenosyl-L-methionine-dependent methyltransferases"/>
    <property type="match status" value="1"/>
</dbReference>
<keyword evidence="6" id="KW-1185">Reference proteome</keyword>